<proteinExistence type="predicted"/>
<dbReference type="CDD" id="cd12163">
    <property type="entry name" value="2-Hacid_dh_5"/>
    <property type="match status" value="1"/>
</dbReference>
<dbReference type="Pfam" id="PF02826">
    <property type="entry name" value="2-Hacid_dh_C"/>
    <property type="match status" value="2"/>
</dbReference>
<gene>
    <name evidence="4" type="ORF">L228DRAFT_237247</name>
</gene>
<dbReference type="InterPro" id="IPR036291">
    <property type="entry name" value="NAD(P)-bd_dom_sf"/>
</dbReference>
<dbReference type="OrthoDB" id="298012at2759"/>
<evidence type="ECO:0000313" key="5">
    <source>
        <dbReference type="Proteomes" id="UP000076632"/>
    </source>
</evidence>
<keyword evidence="5" id="KW-1185">Reference proteome</keyword>
<evidence type="ECO:0000259" key="3">
    <source>
        <dbReference type="Pfam" id="PF02826"/>
    </source>
</evidence>
<dbReference type="PANTHER" id="PTHR43333">
    <property type="entry name" value="2-HACID_DH_C DOMAIN-CONTAINING PROTEIN"/>
    <property type="match status" value="1"/>
</dbReference>
<accession>A0A165I346</accession>
<dbReference type="InParanoid" id="A0A165I346"/>
<dbReference type="Proteomes" id="UP000076632">
    <property type="component" value="Unassembled WGS sequence"/>
</dbReference>
<dbReference type="InterPro" id="IPR029752">
    <property type="entry name" value="D-isomer_DH_CS1"/>
</dbReference>
<dbReference type="GeneID" id="28896044"/>
<dbReference type="InterPro" id="IPR006140">
    <property type="entry name" value="D-isomer_DH_NAD-bd"/>
</dbReference>
<name>A0A165I346_XYLHT</name>
<dbReference type="EMBL" id="KV407456">
    <property type="protein sequence ID" value="KZF24305.1"/>
    <property type="molecule type" value="Genomic_DNA"/>
</dbReference>
<dbReference type="Gene3D" id="3.40.50.720">
    <property type="entry name" value="NAD(P)-binding Rossmann-like Domain"/>
    <property type="match status" value="2"/>
</dbReference>
<dbReference type="STRING" id="1328760.A0A165I346"/>
<feature type="domain" description="D-isomer specific 2-hydroxyacid dehydrogenase NAD-binding" evidence="3">
    <location>
        <begin position="123"/>
        <end position="200"/>
    </location>
</feature>
<keyword evidence="2" id="KW-0520">NAD</keyword>
<dbReference type="SUPFAM" id="SSF51735">
    <property type="entry name" value="NAD(P)-binding Rossmann-fold domains"/>
    <property type="match status" value="1"/>
</dbReference>
<evidence type="ECO:0000256" key="2">
    <source>
        <dbReference type="ARBA" id="ARBA00023027"/>
    </source>
</evidence>
<dbReference type="GO" id="GO:0016491">
    <property type="term" value="F:oxidoreductase activity"/>
    <property type="evidence" value="ECO:0007669"/>
    <property type="project" value="UniProtKB-KW"/>
</dbReference>
<keyword evidence="1" id="KW-0560">Oxidoreductase</keyword>
<dbReference type="PANTHER" id="PTHR43333:SF1">
    <property type="entry name" value="D-ISOMER SPECIFIC 2-HYDROXYACID DEHYDROGENASE NAD-BINDING DOMAIN-CONTAINING PROTEIN"/>
    <property type="match status" value="1"/>
</dbReference>
<evidence type="ECO:0000256" key="1">
    <source>
        <dbReference type="ARBA" id="ARBA00023002"/>
    </source>
</evidence>
<dbReference type="RefSeq" id="XP_018189860.1">
    <property type="nucleotide sequence ID" value="XM_018330907.1"/>
</dbReference>
<dbReference type="SUPFAM" id="SSF52283">
    <property type="entry name" value="Formate/glycerate dehydrogenase catalytic domain-like"/>
    <property type="match status" value="1"/>
</dbReference>
<dbReference type="GO" id="GO:0051287">
    <property type="term" value="F:NAD binding"/>
    <property type="evidence" value="ECO:0007669"/>
    <property type="project" value="InterPro"/>
</dbReference>
<organism evidence="4 5">
    <name type="scientific">Xylona heveae (strain CBS 132557 / TC161)</name>
    <dbReference type="NCBI Taxonomy" id="1328760"/>
    <lineage>
        <taxon>Eukaryota</taxon>
        <taxon>Fungi</taxon>
        <taxon>Dikarya</taxon>
        <taxon>Ascomycota</taxon>
        <taxon>Pezizomycotina</taxon>
        <taxon>Xylonomycetes</taxon>
        <taxon>Xylonales</taxon>
        <taxon>Xylonaceae</taxon>
        <taxon>Xylona</taxon>
    </lineage>
</organism>
<dbReference type="AlphaFoldDB" id="A0A165I346"/>
<evidence type="ECO:0000313" key="4">
    <source>
        <dbReference type="EMBL" id="KZF24305.1"/>
    </source>
</evidence>
<protein>
    <recommendedName>
        <fullName evidence="3">D-isomer specific 2-hydroxyacid dehydrogenase NAD-binding domain-containing protein</fullName>
    </recommendedName>
</protein>
<feature type="domain" description="D-isomer specific 2-hydroxyacid dehydrogenase NAD-binding" evidence="3">
    <location>
        <begin position="223"/>
        <end position="330"/>
    </location>
</feature>
<sequence>MAPLENLTHLLAIVPFAEPKGSLDQIREKNPGVKITWIEVKLHPLEAWQNDVHIDPEVYRDVDVLMTLRALPEPGQAPRLRYVHVFAAGTNHITSSPLYQKSDIFITSSSGCHGPQIAEWVMMTALAQTHRLRTLYQWQDQCKWGRFDDHFWRVRDLVGQRLGVLGYGSIGRQAARVAKAFGMDVIAYTASPKTTPESKKDQAYTVPGTGDPNGELPSAWYSGLDKASLHNFLAQGIDILLLSLPATPQTYHMIGEEELDILGRTNHTFISNVGRGELIDHEALARVMKKRPGDEVWLRGAALDVAEPEPLPKDSELWHMPNVTITPHISGAAIGYLERGVDILALNIERLKRGERLINQVDRQRGY</sequence>
<dbReference type="OMA" id="ITEWVFM"/>
<reference evidence="4 5" key="1">
    <citation type="journal article" date="2016" name="Fungal Biol.">
        <title>The genome of Xylona heveae provides a window into fungal endophytism.</title>
        <authorList>
            <person name="Gazis R."/>
            <person name="Kuo A."/>
            <person name="Riley R."/>
            <person name="LaButti K."/>
            <person name="Lipzen A."/>
            <person name="Lin J."/>
            <person name="Amirebrahimi M."/>
            <person name="Hesse C.N."/>
            <person name="Spatafora J.W."/>
            <person name="Henrissat B."/>
            <person name="Hainaut M."/>
            <person name="Grigoriev I.V."/>
            <person name="Hibbett D.S."/>
        </authorList>
    </citation>
    <scope>NUCLEOTIDE SEQUENCE [LARGE SCALE GENOMIC DNA]</scope>
    <source>
        <strain evidence="4 5">TC161</strain>
    </source>
</reference>
<dbReference type="PROSITE" id="PS00065">
    <property type="entry name" value="D_2_HYDROXYACID_DH_1"/>
    <property type="match status" value="1"/>
</dbReference>